<dbReference type="EMBL" id="CP134146">
    <property type="protein sequence ID" value="WNC69084.1"/>
    <property type="molecule type" value="Genomic_DNA"/>
</dbReference>
<name>A0ABY9TKF5_9GAMM</name>
<accession>A0ABY9TKF5</accession>
<evidence type="ECO:0000313" key="2">
    <source>
        <dbReference type="Proteomes" id="UP001248581"/>
    </source>
</evidence>
<proteinExistence type="predicted"/>
<protein>
    <submittedName>
        <fullName evidence="1">Uncharacterized protein</fullName>
    </submittedName>
</protein>
<dbReference type="Proteomes" id="UP001248581">
    <property type="component" value="Chromosome"/>
</dbReference>
<dbReference type="RefSeq" id="WP_348388228.1">
    <property type="nucleotide sequence ID" value="NZ_CP134146.1"/>
</dbReference>
<evidence type="ECO:0000313" key="1">
    <source>
        <dbReference type="EMBL" id="WNC69084.1"/>
    </source>
</evidence>
<gene>
    <name evidence="1" type="ORF">RI845_02760</name>
</gene>
<reference evidence="2" key="1">
    <citation type="submission" date="2023-09" db="EMBL/GenBank/DDBJ databases">
        <authorList>
            <person name="Li S."/>
            <person name="Li X."/>
            <person name="Zhang C."/>
            <person name="Zhao Z."/>
        </authorList>
    </citation>
    <scope>NUCLEOTIDE SEQUENCE [LARGE SCALE GENOMIC DNA]</scope>
    <source>
        <strain evidence="2">SQ345</strain>
    </source>
</reference>
<organism evidence="1 2">
    <name type="scientific">Thalassotalea nanhaiensis</name>
    <dbReference type="NCBI Taxonomy" id="3065648"/>
    <lineage>
        <taxon>Bacteria</taxon>
        <taxon>Pseudomonadati</taxon>
        <taxon>Pseudomonadota</taxon>
        <taxon>Gammaproteobacteria</taxon>
        <taxon>Alteromonadales</taxon>
        <taxon>Colwelliaceae</taxon>
        <taxon>Thalassotalea</taxon>
    </lineage>
</organism>
<sequence length="319" mass="35959">MSKLFKLKEWLTLKEAANHISTVLGESVTLADIYRLALDKHITLSADFVNGAQARTGKFVKTDDIEFRKVENHLFTGEKLEDPYLSPLNNETYVFEDDWVSLDSKTVSIKGLWDLTMIGSEALDIEHYYQQETSGLKVTLTCLEGTLLRQGDVICQLQSDFDDNEYQQGSKAAKQKLEQFITSNKLTDDEIKKLRDEYQTERKAYLGGKREFERVPSYYPSGGLDEHDYVLVVKTNEVTRFIQSLEGTPPEAKPLTSKERNSLLVLLGAVCKNADIDPSQRGIATSLVALTELIGAPLTDDTIRKILNQIEPAIESRSK</sequence>
<keyword evidence="2" id="KW-1185">Reference proteome</keyword>